<dbReference type="PANTHER" id="PTHR23417">
    <property type="entry name" value="3-DEOXY-D-MANNO-OCTULOSONIC-ACID TRANSFERASE/TRNA GUANINE-N 7 - -METHYLTRANSFERASE"/>
    <property type="match status" value="1"/>
</dbReference>
<name>K0YUB9_9ACTO</name>
<feature type="binding site" evidence="7">
    <location>
        <position position="185"/>
    </location>
    <ligand>
        <name>substrate</name>
    </ligand>
</feature>
<dbReference type="EC" id="2.1.1.33" evidence="7"/>
<feature type="binding site" evidence="7">
    <location>
        <position position="153"/>
    </location>
    <ligand>
        <name>substrate</name>
    </ligand>
</feature>
<dbReference type="Pfam" id="PF02390">
    <property type="entry name" value="Methyltransf_4"/>
    <property type="match status" value="1"/>
</dbReference>
<dbReference type="eggNOG" id="COG0220">
    <property type="taxonomic scope" value="Bacteria"/>
</dbReference>
<evidence type="ECO:0000256" key="7">
    <source>
        <dbReference type="HAMAP-Rule" id="MF_01057"/>
    </source>
</evidence>
<gene>
    <name evidence="7" type="primary">trmB</name>
    <name evidence="8" type="ORF">HMPREF9240_00826</name>
</gene>
<dbReference type="InterPro" id="IPR003358">
    <property type="entry name" value="tRNA_(Gua-N-7)_MeTrfase_Trmb"/>
</dbReference>
<keyword evidence="4 7" id="KW-0808">Transferase</keyword>
<dbReference type="Proteomes" id="UP000006075">
    <property type="component" value="Unassembled WGS sequence"/>
</dbReference>
<feature type="binding site" evidence="7">
    <location>
        <begin position="234"/>
        <end position="237"/>
    </location>
    <ligand>
        <name>substrate</name>
    </ligand>
</feature>
<comment type="caution">
    <text evidence="7">Lacks conserved residue(s) required for the propagation of feature annotation.</text>
</comment>
<evidence type="ECO:0000256" key="1">
    <source>
        <dbReference type="ARBA" id="ARBA00000142"/>
    </source>
</evidence>
<evidence type="ECO:0000256" key="2">
    <source>
        <dbReference type="ARBA" id="ARBA00003015"/>
    </source>
</evidence>
<evidence type="ECO:0000313" key="9">
    <source>
        <dbReference type="Proteomes" id="UP000006075"/>
    </source>
</evidence>
<dbReference type="InterPro" id="IPR029063">
    <property type="entry name" value="SAM-dependent_MTases_sf"/>
</dbReference>
<dbReference type="PANTHER" id="PTHR23417:SF14">
    <property type="entry name" value="PENTACOTRIPEPTIDE-REPEAT REGION OF PRORP DOMAIN-CONTAINING PROTEIN"/>
    <property type="match status" value="1"/>
</dbReference>
<dbReference type="AlphaFoldDB" id="K0YUB9"/>
<comment type="function">
    <text evidence="2 7">Catalyzes the formation of N(7)-methylguanine at position 46 (m7G46) in tRNA.</text>
</comment>
<keyword evidence="9" id="KW-1185">Reference proteome</keyword>
<dbReference type="Gene3D" id="3.40.50.150">
    <property type="entry name" value="Vaccinia Virus protein VP39"/>
    <property type="match status" value="1"/>
</dbReference>
<evidence type="ECO:0000256" key="4">
    <source>
        <dbReference type="ARBA" id="ARBA00022679"/>
    </source>
</evidence>
<keyword evidence="5 7" id="KW-0949">S-adenosyl-L-methionine</keyword>
<evidence type="ECO:0000256" key="3">
    <source>
        <dbReference type="ARBA" id="ARBA00022603"/>
    </source>
</evidence>
<dbReference type="PATRIC" id="fig|888439.3.peg.832"/>
<dbReference type="HOGENOM" id="CLU_050910_0_0_11"/>
<dbReference type="GO" id="GO:0008176">
    <property type="term" value="F:tRNA (guanine(46)-N7)-methyltransferase activity"/>
    <property type="evidence" value="ECO:0007669"/>
    <property type="project" value="UniProtKB-UniRule"/>
</dbReference>
<comment type="catalytic activity">
    <reaction evidence="1 7">
        <text>guanosine(46) in tRNA + S-adenosyl-L-methionine = N(7)-methylguanosine(46) in tRNA + S-adenosyl-L-homocysteine</text>
        <dbReference type="Rhea" id="RHEA:42708"/>
        <dbReference type="Rhea" id="RHEA-COMP:10188"/>
        <dbReference type="Rhea" id="RHEA-COMP:10189"/>
        <dbReference type="ChEBI" id="CHEBI:57856"/>
        <dbReference type="ChEBI" id="CHEBI:59789"/>
        <dbReference type="ChEBI" id="CHEBI:74269"/>
        <dbReference type="ChEBI" id="CHEBI:74480"/>
        <dbReference type="EC" id="2.1.1.33"/>
    </reaction>
</comment>
<feature type="binding site" evidence="7">
    <location>
        <position position="149"/>
    </location>
    <ligand>
        <name>S-adenosyl-L-methionine</name>
        <dbReference type="ChEBI" id="CHEBI:59789"/>
    </ligand>
</feature>
<dbReference type="GO" id="GO:0043527">
    <property type="term" value="C:tRNA methyltransferase complex"/>
    <property type="evidence" value="ECO:0007669"/>
    <property type="project" value="TreeGrafter"/>
</dbReference>
<organism evidence="8 9">
    <name type="scientific">Winkia neuii BV029A5</name>
    <dbReference type="NCBI Taxonomy" id="888439"/>
    <lineage>
        <taxon>Bacteria</taxon>
        <taxon>Bacillati</taxon>
        <taxon>Actinomycetota</taxon>
        <taxon>Actinomycetes</taxon>
        <taxon>Actinomycetales</taxon>
        <taxon>Actinomycetaceae</taxon>
        <taxon>Winkia</taxon>
    </lineage>
</organism>
<dbReference type="PROSITE" id="PS51625">
    <property type="entry name" value="SAM_MT_TRMB"/>
    <property type="match status" value="1"/>
</dbReference>
<evidence type="ECO:0000313" key="8">
    <source>
        <dbReference type="EMBL" id="EJZ87477.1"/>
    </source>
</evidence>
<evidence type="ECO:0000256" key="6">
    <source>
        <dbReference type="ARBA" id="ARBA00022694"/>
    </source>
</evidence>
<accession>K0YUB9</accession>
<proteinExistence type="inferred from homology"/>
<dbReference type="EMBL" id="AGWP01000004">
    <property type="protein sequence ID" value="EJZ87477.1"/>
    <property type="molecule type" value="Genomic_DNA"/>
</dbReference>
<reference evidence="8 9" key="1">
    <citation type="submission" date="2012-07" db="EMBL/GenBank/DDBJ databases">
        <title>The Genome Sequence of Actinomyces neuii subsp. anitratus BVS029A5.</title>
        <authorList>
            <consortium name="The Broad Institute Genome Sequencing Platform"/>
            <person name="Earl A."/>
            <person name="Ward D."/>
            <person name="Feldgarden M."/>
            <person name="Gevers D."/>
            <person name="Saerens B."/>
            <person name="Vaneechoutte M."/>
            <person name="Walker B."/>
            <person name="Young S.K."/>
            <person name="Zeng Q."/>
            <person name="Gargeya S."/>
            <person name="Fitzgerald M."/>
            <person name="Haas B."/>
            <person name="Abouelleil A."/>
            <person name="Alvarado L."/>
            <person name="Arachchi H.M."/>
            <person name="Berlin A."/>
            <person name="Chapman S.B."/>
            <person name="Goldberg J."/>
            <person name="Griggs A."/>
            <person name="Gujja S."/>
            <person name="Hansen M."/>
            <person name="Howarth C."/>
            <person name="Imamovic A."/>
            <person name="Larimer J."/>
            <person name="McCowen C."/>
            <person name="Montmayeur A."/>
            <person name="Murphy C."/>
            <person name="Neiman D."/>
            <person name="Pearson M."/>
            <person name="Priest M."/>
            <person name="Roberts A."/>
            <person name="Saif S."/>
            <person name="Shea T."/>
            <person name="Sisk P."/>
            <person name="Sykes S."/>
            <person name="Wortman J."/>
            <person name="Nusbaum C."/>
            <person name="Birren B."/>
        </authorList>
    </citation>
    <scope>NUCLEOTIDE SEQUENCE [LARGE SCALE GENOMIC DNA]</scope>
    <source>
        <strain evidence="8 9">BVS029A5</strain>
    </source>
</reference>
<comment type="pathway">
    <text evidence="7">tRNA modification; N(7)-methylguanine-tRNA biosynthesis.</text>
</comment>
<feature type="binding site" evidence="7">
    <location>
        <position position="126"/>
    </location>
    <ligand>
        <name>S-adenosyl-L-methionine</name>
        <dbReference type="ChEBI" id="CHEBI:59789"/>
    </ligand>
</feature>
<comment type="similarity">
    <text evidence="7">Belongs to the class I-like SAM-binding methyltransferase superfamily. TrmB family.</text>
</comment>
<dbReference type="SUPFAM" id="SSF53335">
    <property type="entry name" value="S-adenosyl-L-methionine-dependent methyltransferases"/>
    <property type="match status" value="1"/>
</dbReference>
<feature type="binding site" evidence="7">
    <location>
        <position position="76"/>
    </location>
    <ligand>
        <name>S-adenosyl-L-methionine</name>
        <dbReference type="ChEBI" id="CHEBI:59789"/>
    </ligand>
</feature>
<dbReference type="UniPathway" id="UPA00989"/>
<feature type="binding site" evidence="7">
    <location>
        <position position="101"/>
    </location>
    <ligand>
        <name>S-adenosyl-L-methionine</name>
        <dbReference type="ChEBI" id="CHEBI:59789"/>
    </ligand>
</feature>
<dbReference type="NCBIfam" id="TIGR00091">
    <property type="entry name" value="tRNA (guanosine(46)-N7)-methyltransferase TrmB"/>
    <property type="match status" value="1"/>
</dbReference>
<comment type="caution">
    <text evidence="8">The sequence shown here is derived from an EMBL/GenBank/DDBJ whole genome shotgun (WGS) entry which is preliminary data.</text>
</comment>
<sequence length="255" mass="28579">MSPAKNSPDPGRFMARTKSFTRRGRSLEGALARAWEESGDFIVPVRRGEGYTTVAEDHEPLDFEALFGRKAPLVVEIGSGTGDQILTAARKNPQNNYLAFEVWVPGIAKALNKLDGLTNVRFVEADVAQAGPLLLSPSSVSELWTFFPDPWRKSRHHKRRLVQTEFATQVATWLVPGGRWRLATDWNDYAWWMRDVIESVPVLRNEYAGQNPDLDDPAGNRGGFAPRYDGRIMTTFENKGLQAGRTVHDLVAVRD</sequence>
<dbReference type="InterPro" id="IPR055361">
    <property type="entry name" value="tRNA_methyltr_TrmB_bact"/>
</dbReference>
<protein>
    <recommendedName>
        <fullName evidence="7">tRNA (guanine-N(7)-)-methyltransferase</fullName>
        <ecNumber evidence="7">2.1.1.33</ecNumber>
    </recommendedName>
    <alternativeName>
        <fullName evidence="7">tRNA (guanine(46)-N(7))-methyltransferase</fullName>
    </alternativeName>
    <alternativeName>
        <fullName evidence="7">tRNA(m7G46)-methyltransferase</fullName>
    </alternativeName>
</protein>
<keyword evidence="6 7" id="KW-0819">tRNA processing</keyword>
<evidence type="ECO:0000256" key="5">
    <source>
        <dbReference type="ARBA" id="ARBA00022691"/>
    </source>
</evidence>
<dbReference type="HAMAP" id="MF_01057">
    <property type="entry name" value="tRNA_methyltr_TrmB"/>
    <property type="match status" value="1"/>
</dbReference>
<keyword evidence="3 7" id="KW-0489">Methyltransferase</keyword>